<accession>A7ANC3</accession>
<name>A7ANC3_BABBO</name>
<keyword evidence="1" id="KW-1133">Transmembrane helix</keyword>
<gene>
    <name evidence="2" type="ORF">BBOV_III004940</name>
</gene>
<proteinExistence type="predicted"/>
<reference evidence="2" key="1">
    <citation type="journal article" date="2007" name="PLoS Pathog.">
        <title>Genome sequence of Babesia bovis and comparative analysis of apicomplexan hemoprotozoa.</title>
        <authorList>
            <person name="Brayton K.A."/>
            <person name="Lau A.O.T."/>
            <person name="Herndon D.R."/>
            <person name="Hannick L."/>
            <person name="Kappmeyer L.S."/>
            <person name="Berens S.J."/>
            <person name="Bidwell S.L."/>
            <person name="Brown W.C."/>
            <person name="Crabtree J."/>
            <person name="Fadrosh D."/>
            <person name="Feldblum T."/>
            <person name="Forberger H.A."/>
            <person name="Haas B.J."/>
            <person name="Howell J.M."/>
            <person name="Khouri H."/>
            <person name="Koo H."/>
            <person name="Mann D.J."/>
            <person name="Norimine J."/>
            <person name="Paulsen I.T."/>
            <person name="Radune D."/>
            <person name="Ren Q."/>
            <person name="Smith R.K. Jr."/>
            <person name="Suarez C.E."/>
            <person name="White O."/>
            <person name="Wortman J.R."/>
            <person name="Knowles D.P. Jr."/>
            <person name="McElwain T.F."/>
            <person name="Nene V.M."/>
        </authorList>
    </citation>
    <scope>NUCLEOTIDE SEQUENCE [LARGE SCALE GENOMIC DNA]</scope>
    <source>
        <strain evidence="2">T2Bo</strain>
    </source>
</reference>
<dbReference type="VEuPathDB" id="PiroplasmaDB:BBOV_III004930"/>
<organism evidence="2">
    <name type="scientific">Babesia bovis</name>
    <dbReference type="NCBI Taxonomy" id="5865"/>
    <lineage>
        <taxon>Eukaryota</taxon>
        <taxon>Sar</taxon>
        <taxon>Alveolata</taxon>
        <taxon>Apicomplexa</taxon>
        <taxon>Aconoidasida</taxon>
        <taxon>Piroplasmida</taxon>
        <taxon>Babesiidae</taxon>
        <taxon>Babesia</taxon>
    </lineage>
</organism>
<keyword evidence="1" id="KW-0812">Transmembrane</keyword>
<dbReference type="EMBL" id="AAXT01000001">
    <property type="protein sequence ID" value="EDO08057.1"/>
    <property type="molecule type" value="Genomic_DNA"/>
</dbReference>
<sequence>MVGTRSFDRQDRYILHPNTSRGGLRGNTSDPDGFVGRYSGLLAPAGRRSSNFDGYSTPGSRYYSVDVSIVGSGYETPASDVADENESIRQSYMSGQIADVLKKSLWWNVVGVLLTYLTKDYYVIPLSHIVLNISFLICSLFSDFLAETMSMRALLCFTVLSRIVIWIFIFPLCYIFFGRWILYIR</sequence>
<evidence type="ECO:0000256" key="1">
    <source>
        <dbReference type="SAM" id="Phobius"/>
    </source>
</evidence>
<dbReference type="OMA" id="RIVIWIF"/>
<dbReference type="eggNOG" id="ENOG502QX2T">
    <property type="taxonomic scope" value="Eukaryota"/>
</dbReference>
<evidence type="ECO:0000313" key="2">
    <source>
        <dbReference type="EMBL" id="EDO08057.1"/>
    </source>
</evidence>
<reference evidence="2" key="2">
    <citation type="submission" date="2007-08" db="EMBL/GenBank/DDBJ databases">
        <authorList>
            <person name="Nene V."/>
        </authorList>
    </citation>
    <scope>NUCLEOTIDE SEQUENCE</scope>
    <source>
        <strain evidence="2">T2Bo</strain>
    </source>
</reference>
<keyword evidence="1" id="KW-0472">Membrane</keyword>
<feature type="transmembrane region" description="Helical" evidence="1">
    <location>
        <begin position="153"/>
        <end position="177"/>
    </location>
</feature>
<protein>
    <submittedName>
        <fullName evidence="2">Uncharacterized protein</fullName>
    </submittedName>
</protein>
<feature type="transmembrane region" description="Helical" evidence="1">
    <location>
        <begin position="121"/>
        <end position="141"/>
    </location>
</feature>
<dbReference type="InParanoid" id="A7ANC3"/>
<dbReference type="AlphaFoldDB" id="A7ANC3"/>
<comment type="caution">
    <text evidence="2">The sequence shown here is derived from an EMBL/GenBank/DDBJ whole genome shotgun (WGS) entry which is preliminary data.</text>
</comment>